<evidence type="ECO:0000313" key="5">
    <source>
        <dbReference type="Proteomes" id="UP000282551"/>
    </source>
</evidence>
<dbReference type="Pfam" id="PF04909">
    <property type="entry name" value="Amidohydro_2"/>
    <property type="match status" value="1"/>
</dbReference>
<name>A0A448HZG4_MYCCI</name>
<keyword evidence="1" id="KW-0456">Lyase</keyword>
<dbReference type="GO" id="GO:0016787">
    <property type="term" value="F:hydrolase activity"/>
    <property type="evidence" value="ECO:0007669"/>
    <property type="project" value="UniProtKB-KW"/>
</dbReference>
<dbReference type="PANTHER" id="PTHR21240">
    <property type="entry name" value="2-AMINO-3-CARBOXYLMUCONATE-6-SEMIALDEHYDE DECARBOXYLASE"/>
    <property type="match status" value="1"/>
</dbReference>
<keyword evidence="4" id="KW-0378">Hydrolase</keyword>
<dbReference type="AlphaFoldDB" id="A0A448HZG4"/>
<dbReference type="GO" id="GO:0005737">
    <property type="term" value="C:cytoplasm"/>
    <property type="evidence" value="ECO:0007669"/>
    <property type="project" value="TreeGrafter"/>
</dbReference>
<dbReference type="InterPro" id="IPR006680">
    <property type="entry name" value="Amidohydro-rel"/>
</dbReference>
<feature type="compositionally biased region" description="Low complexity" evidence="2">
    <location>
        <begin position="430"/>
        <end position="442"/>
    </location>
</feature>
<evidence type="ECO:0000256" key="1">
    <source>
        <dbReference type="ARBA" id="ARBA00023239"/>
    </source>
</evidence>
<feature type="domain" description="Amidohydrolase-related" evidence="3">
    <location>
        <begin position="93"/>
        <end position="385"/>
    </location>
</feature>
<proteinExistence type="predicted"/>
<accession>A0A448HZG4</accession>
<dbReference type="InterPro" id="IPR032465">
    <property type="entry name" value="ACMSD"/>
</dbReference>
<feature type="compositionally biased region" description="Basic and acidic residues" evidence="2">
    <location>
        <begin position="413"/>
        <end position="422"/>
    </location>
</feature>
<evidence type="ECO:0000256" key="2">
    <source>
        <dbReference type="SAM" id="MobiDB-lite"/>
    </source>
</evidence>
<organism evidence="4 5">
    <name type="scientific">Mycolicibacterium chitae</name>
    <name type="common">Mycobacterium chitae</name>
    <dbReference type="NCBI Taxonomy" id="1792"/>
    <lineage>
        <taxon>Bacteria</taxon>
        <taxon>Bacillati</taxon>
        <taxon>Actinomycetota</taxon>
        <taxon>Actinomycetes</taxon>
        <taxon>Mycobacteriales</taxon>
        <taxon>Mycobacteriaceae</taxon>
        <taxon>Mycolicibacterium</taxon>
    </lineage>
</organism>
<dbReference type="SUPFAM" id="SSF51556">
    <property type="entry name" value="Metallo-dependent hydrolases"/>
    <property type="match status" value="1"/>
</dbReference>
<dbReference type="InterPro" id="IPR032466">
    <property type="entry name" value="Metal_Hydrolase"/>
</dbReference>
<dbReference type="Gene3D" id="3.20.20.140">
    <property type="entry name" value="Metal-dependent hydrolases"/>
    <property type="match status" value="1"/>
</dbReference>
<sequence>MADGKGGRAVHKDDMILISVDDHIIEPPEMFKNHLPAKYVDEAPRLVHNADGSDTWQFRDVVIPNVALNAVAGRPKEEYGLEPQGLDEIRKGCYDPAERVKDMSAGGVLATMNFPSFPGFAARLFATDDDEFSMALVQAYNDWHIDEWCGSHPGRFIPMAIPAIWNPQLCAQEIRRVADKGVHSLTFTENPSTLGYPSFHDLEYWRPVWEALVDTETVMNVHIGSSGKLAITAPDAPMDVMITLQPMNIVQAAADLLWSAPIKEFPTLKIALSEGGTGWIPYFLDRVDRTFEMHSTWTNQDFGGKLPSEVFREHFMTCFISDPVGVKNRHLIGVDNICWEMDYPHSDSMWPGAPEELSAVFDTYDVTDEEINKITHENAMKLYQFEPFNHIPKDQATVGALRKSVEGHDVEIRALSHERDRSNGGSGMDALTAAAHANSSAR</sequence>
<gene>
    <name evidence="4" type="ORF">NCTC10485_00625</name>
</gene>
<evidence type="ECO:0000313" key="4">
    <source>
        <dbReference type="EMBL" id="VEG45512.1"/>
    </source>
</evidence>
<reference evidence="4 5" key="1">
    <citation type="submission" date="2018-12" db="EMBL/GenBank/DDBJ databases">
        <authorList>
            <consortium name="Pathogen Informatics"/>
        </authorList>
    </citation>
    <scope>NUCLEOTIDE SEQUENCE [LARGE SCALE GENOMIC DNA]</scope>
    <source>
        <strain evidence="4 5">NCTC10485</strain>
    </source>
</reference>
<dbReference type="PANTHER" id="PTHR21240:SF28">
    <property type="entry name" value="ISO-OROTATE DECARBOXYLASE (EUROFUNG)"/>
    <property type="match status" value="1"/>
</dbReference>
<keyword evidence="5" id="KW-1185">Reference proteome</keyword>
<feature type="region of interest" description="Disordered" evidence="2">
    <location>
        <begin position="413"/>
        <end position="442"/>
    </location>
</feature>
<evidence type="ECO:0000259" key="3">
    <source>
        <dbReference type="Pfam" id="PF04909"/>
    </source>
</evidence>
<dbReference type="Proteomes" id="UP000282551">
    <property type="component" value="Chromosome"/>
</dbReference>
<dbReference type="GO" id="GO:0019748">
    <property type="term" value="P:secondary metabolic process"/>
    <property type="evidence" value="ECO:0007669"/>
    <property type="project" value="TreeGrafter"/>
</dbReference>
<dbReference type="GO" id="GO:0016831">
    <property type="term" value="F:carboxy-lyase activity"/>
    <property type="evidence" value="ECO:0007669"/>
    <property type="project" value="InterPro"/>
</dbReference>
<protein>
    <submittedName>
        <fullName evidence="4">Amidohydrolase 2</fullName>
    </submittedName>
</protein>
<dbReference type="EMBL" id="LR134355">
    <property type="protein sequence ID" value="VEG45512.1"/>
    <property type="molecule type" value="Genomic_DNA"/>
</dbReference>